<dbReference type="Pfam" id="PF17761">
    <property type="entry name" value="DUF1016_N"/>
    <property type="match status" value="1"/>
</dbReference>
<dbReference type="InterPro" id="IPR053148">
    <property type="entry name" value="PD-DEXK-like_domain"/>
</dbReference>
<dbReference type="Proteomes" id="UP000221734">
    <property type="component" value="Chromosome Kuenenia_stuttgartiensis_MBR1"/>
</dbReference>
<dbReference type="PANTHER" id="PTHR30547:SF5">
    <property type="entry name" value="NUCLEASE YHCG-RELATED"/>
    <property type="match status" value="1"/>
</dbReference>
<evidence type="ECO:0000259" key="1">
    <source>
        <dbReference type="Pfam" id="PF17761"/>
    </source>
</evidence>
<dbReference type="KEGG" id="kst:KSMBR1_2050"/>
<dbReference type="EMBL" id="LT934425">
    <property type="protein sequence ID" value="SOH04548.1"/>
    <property type="molecule type" value="Genomic_DNA"/>
</dbReference>
<dbReference type="OrthoDB" id="9801263at2"/>
<evidence type="ECO:0000313" key="5">
    <source>
        <dbReference type="Proteomes" id="UP000501926"/>
    </source>
</evidence>
<gene>
    <name evidence="2" type="ORF">KsCSTR_01080</name>
    <name evidence="3" type="ORF">KSMBR1_2050</name>
</gene>
<reference evidence="4" key="2">
    <citation type="submission" date="2017-10" db="EMBL/GenBank/DDBJ databases">
        <authorList>
            <person name="Frank J."/>
        </authorList>
    </citation>
    <scope>NUCLEOTIDE SEQUENCE [LARGE SCALE GENOMIC DNA]</scope>
</reference>
<evidence type="ECO:0000313" key="3">
    <source>
        <dbReference type="EMBL" id="SOH04548.1"/>
    </source>
</evidence>
<dbReference type="Proteomes" id="UP000501926">
    <property type="component" value="Chromosome"/>
</dbReference>
<dbReference type="RefSeq" id="WP_099325250.1">
    <property type="nucleotide sequence ID" value="NZ_CP049055.1"/>
</dbReference>
<evidence type="ECO:0000313" key="4">
    <source>
        <dbReference type="Proteomes" id="UP000221734"/>
    </source>
</evidence>
<organism evidence="3 4">
    <name type="scientific">Kuenenia stuttgartiensis</name>
    <dbReference type="NCBI Taxonomy" id="174633"/>
    <lineage>
        <taxon>Bacteria</taxon>
        <taxon>Pseudomonadati</taxon>
        <taxon>Planctomycetota</taxon>
        <taxon>Candidatus Brocadiia</taxon>
        <taxon>Candidatus Brocadiales</taxon>
        <taxon>Candidatus Brocadiaceae</taxon>
        <taxon>Candidatus Kuenenia</taxon>
    </lineage>
</organism>
<accession>A0A2C9CG21</accession>
<protein>
    <recommendedName>
        <fullName evidence="1">YhcG N-terminal domain-containing protein</fullName>
    </recommendedName>
</protein>
<dbReference type="AlphaFoldDB" id="A0A2C9CG21"/>
<dbReference type="PANTHER" id="PTHR30547">
    <property type="entry name" value="UNCHARACTERIZED PROTEIN YHCG-RELATED"/>
    <property type="match status" value="1"/>
</dbReference>
<reference evidence="2 5" key="3">
    <citation type="submission" date="2020-02" db="EMBL/GenBank/DDBJ databases">
        <title>Newly sequenced genome of strain CSTR1 showed variability in Candidatus Kuenenia stuttgartiensis genomes.</title>
        <authorList>
            <person name="Ding C."/>
            <person name="Adrian L."/>
        </authorList>
    </citation>
    <scope>NUCLEOTIDE SEQUENCE [LARGE SCALE GENOMIC DNA]</scope>
    <source>
        <strain evidence="2 5">CSTR1</strain>
    </source>
</reference>
<evidence type="ECO:0000313" key="2">
    <source>
        <dbReference type="EMBL" id="QII09487.1"/>
    </source>
</evidence>
<dbReference type="InterPro" id="IPR041527">
    <property type="entry name" value="YhcG_N"/>
</dbReference>
<sequence>MKFEFLVNTIQQTHTALQQSAVTAINRHITIRNWLIGFYIVEYEQKGEDRATYGENLLQNLSERFDNKGLSCRNLKLFRQFYQTYPQIRRSLTAQLMLP</sequence>
<reference evidence="3" key="1">
    <citation type="submission" date="2017-10" db="EMBL/GenBank/DDBJ databases">
        <authorList>
            <person name="Banno H."/>
            <person name="Chua N.-H."/>
        </authorList>
    </citation>
    <scope>NUCLEOTIDE SEQUENCE [LARGE SCALE GENOMIC DNA]</scope>
    <source>
        <strain evidence="3">Kuenenia_mbr1_ru-nijmegen</strain>
    </source>
</reference>
<dbReference type="EMBL" id="CP049055">
    <property type="protein sequence ID" value="QII09487.1"/>
    <property type="molecule type" value="Genomic_DNA"/>
</dbReference>
<name>A0A2C9CG21_KUEST</name>
<keyword evidence="4" id="KW-1185">Reference proteome</keyword>
<feature type="domain" description="YhcG N-terminal" evidence="1">
    <location>
        <begin position="10"/>
        <end position="96"/>
    </location>
</feature>
<proteinExistence type="predicted"/>